<dbReference type="Gramene" id="AET1Gv21022100.5">
    <property type="protein sequence ID" value="AET1Gv21022100.5"/>
    <property type="gene ID" value="AET1Gv21022100"/>
</dbReference>
<accession>A0A453A373</accession>
<feature type="transmembrane region" description="Helical" evidence="1">
    <location>
        <begin position="41"/>
        <end position="62"/>
    </location>
</feature>
<protein>
    <submittedName>
        <fullName evidence="2">Uncharacterized protein</fullName>
    </submittedName>
</protein>
<reference evidence="2" key="5">
    <citation type="journal article" date="2021" name="G3 (Bethesda)">
        <title>Aegilops tauschii genome assembly Aet v5.0 features greater sequence contiguity and improved annotation.</title>
        <authorList>
            <person name="Wang L."/>
            <person name="Zhu T."/>
            <person name="Rodriguez J.C."/>
            <person name="Deal K.R."/>
            <person name="Dubcovsky J."/>
            <person name="McGuire P.E."/>
            <person name="Lux T."/>
            <person name="Spannagl M."/>
            <person name="Mayer K.F.X."/>
            <person name="Baldrich P."/>
            <person name="Meyers B.C."/>
            <person name="Huo N."/>
            <person name="Gu Y.Q."/>
            <person name="Zhou H."/>
            <person name="Devos K.M."/>
            <person name="Bennetzen J.L."/>
            <person name="Unver T."/>
            <person name="Budak H."/>
            <person name="Gulick P.J."/>
            <person name="Galiba G."/>
            <person name="Kalapos B."/>
            <person name="Nelson D.R."/>
            <person name="Li P."/>
            <person name="You F.M."/>
            <person name="Luo M.C."/>
            <person name="Dvorak J."/>
        </authorList>
    </citation>
    <scope>NUCLEOTIDE SEQUENCE [LARGE SCALE GENOMIC DNA]</scope>
    <source>
        <strain evidence="2">cv. AL8/78</strain>
    </source>
</reference>
<feature type="transmembrane region" description="Helical" evidence="1">
    <location>
        <begin position="6"/>
        <end position="29"/>
    </location>
</feature>
<reference evidence="2" key="3">
    <citation type="journal article" date="2017" name="Nature">
        <title>Genome sequence of the progenitor of the wheat D genome Aegilops tauschii.</title>
        <authorList>
            <person name="Luo M.C."/>
            <person name="Gu Y.Q."/>
            <person name="Puiu D."/>
            <person name="Wang H."/>
            <person name="Twardziok S.O."/>
            <person name="Deal K.R."/>
            <person name="Huo N."/>
            <person name="Zhu T."/>
            <person name="Wang L."/>
            <person name="Wang Y."/>
            <person name="McGuire P.E."/>
            <person name="Liu S."/>
            <person name="Long H."/>
            <person name="Ramasamy R.K."/>
            <person name="Rodriguez J.C."/>
            <person name="Van S.L."/>
            <person name="Yuan L."/>
            <person name="Wang Z."/>
            <person name="Xia Z."/>
            <person name="Xiao L."/>
            <person name="Anderson O.D."/>
            <person name="Ouyang S."/>
            <person name="Liang Y."/>
            <person name="Zimin A.V."/>
            <person name="Pertea G."/>
            <person name="Qi P."/>
            <person name="Bennetzen J.L."/>
            <person name="Dai X."/>
            <person name="Dawson M.W."/>
            <person name="Muller H.G."/>
            <person name="Kugler K."/>
            <person name="Rivarola-Duarte L."/>
            <person name="Spannagl M."/>
            <person name="Mayer K.F.X."/>
            <person name="Lu F.H."/>
            <person name="Bevan M.W."/>
            <person name="Leroy P."/>
            <person name="Li P."/>
            <person name="You F.M."/>
            <person name="Sun Q."/>
            <person name="Liu Z."/>
            <person name="Lyons E."/>
            <person name="Wicker T."/>
            <person name="Salzberg S.L."/>
            <person name="Devos K.M."/>
            <person name="Dvorak J."/>
        </authorList>
    </citation>
    <scope>NUCLEOTIDE SEQUENCE [LARGE SCALE GENOMIC DNA]</scope>
    <source>
        <strain evidence="2">cv. AL8/78</strain>
    </source>
</reference>
<organism evidence="2 3">
    <name type="scientific">Aegilops tauschii subsp. strangulata</name>
    <name type="common">Goatgrass</name>
    <dbReference type="NCBI Taxonomy" id="200361"/>
    <lineage>
        <taxon>Eukaryota</taxon>
        <taxon>Viridiplantae</taxon>
        <taxon>Streptophyta</taxon>
        <taxon>Embryophyta</taxon>
        <taxon>Tracheophyta</taxon>
        <taxon>Spermatophyta</taxon>
        <taxon>Magnoliopsida</taxon>
        <taxon>Liliopsida</taxon>
        <taxon>Poales</taxon>
        <taxon>Poaceae</taxon>
        <taxon>BOP clade</taxon>
        <taxon>Pooideae</taxon>
        <taxon>Triticodae</taxon>
        <taxon>Triticeae</taxon>
        <taxon>Triticinae</taxon>
        <taxon>Aegilops</taxon>
    </lineage>
</organism>
<keyword evidence="1" id="KW-1133">Transmembrane helix</keyword>
<dbReference type="Proteomes" id="UP000015105">
    <property type="component" value="Chromosome 1D"/>
</dbReference>
<reference evidence="2" key="4">
    <citation type="submission" date="2019-03" db="UniProtKB">
        <authorList>
            <consortium name="EnsemblPlants"/>
        </authorList>
    </citation>
    <scope>IDENTIFICATION</scope>
</reference>
<dbReference type="EnsemblPlants" id="AET1Gv21022100.3">
    <property type="protein sequence ID" value="AET1Gv21022100.3"/>
    <property type="gene ID" value="AET1Gv21022100"/>
</dbReference>
<keyword evidence="1" id="KW-0812">Transmembrane</keyword>
<dbReference type="EnsemblPlants" id="AET1Gv21022100.4">
    <property type="protein sequence ID" value="AET1Gv21022100.4"/>
    <property type="gene ID" value="AET1Gv21022100"/>
</dbReference>
<evidence type="ECO:0000313" key="2">
    <source>
        <dbReference type="EnsemblPlants" id="AET1Gv21022100.4"/>
    </source>
</evidence>
<keyword evidence="1" id="KW-0472">Membrane</keyword>
<dbReference type="AlphaFoldDB" id="A0A453A373"/>
<proteinExistence type="predicted"/>
<evidence type="ECO:0000313" key="3">
    <source>
        <dbReference type="Proteomes" id="UP000015105"/>
    </source>
</evidence>
<dbReference type="EnsemblPlants" id="AET1Gv21022100.5">
    <property type="protein sequence ID" value="AET1Gv21022100.5"/>
    <property type="gene ID" value="AET1Gv21022100"/>
</dbReference>
<reference evidence="3" key="2">
    <citation type="journal article" date="2017" name="Nat. Plants">
        <title>The Aegilops tauschii genome reveals multiple impacts of transposons.</title>
        <authorList>
            <person name="Zhao G."/>
            <person name="Zou C."/>
            <person name="Li K."/>
            <person name="Wang K."/>
            <person name="Li T."/>
            <person name="Gao L."/>
            <person name="Zhang X."/>
            <person name="Wang H."/>
            <person name="Yang Z."/>
            <person name="Liu X."/>
            <person name="Jiang W."/>
            <person name="Mao L."/>
            <person name="Kong X."/>
            <person name="Jiao Y."/>
            <person name="Jia J."/>
        </authorList>
    </citation>
    <scope>NUCLEOTIDE SEQUENCE [LARGE SCALE GENOMIC DNA]</scope>
    <source>
        <strain evidence="3">cv. AL8/78</strain>
    </source>
</reference>
<evidence type="ECO:0000256" key="1">
    <source>
        <dbReference type="SAM" id="Phobius"/>
    </source>
</evidence>
<keyword evidence="3" id="KW-1185">Reference proteome</keyword>
<reference evidence="3" key="1">
    <citation type="journal article" date="2014" name="Science">
        <title>Ancient hybridizations among the ancestral genomes of bread wheat.</title>
        <authorList>
            <consortium name="International Wheat Genome Sequencing Consortium,"/>
            <person name="Marcussen T."/>
            <person name="Sandve S.R."/>
            <person name="Heier L."/>
            <person name="Spannagl M."/>
            <person name="Pfeifer M."/>
            <person name="Jakobsen K.S."/>
            <person name="Wulff B.B."/>
            <person name="Steuernagel B."/>
            <person name="Mayer K.F."/>
            <person name="Olsen O.A."/>
        </authorList>
    </citation>
    <scope>NUCLEOTIDE SEQUENCE [LARGE SCALE GENOMIC DNA]</scope>
    <source>
        <strain evidence="3">cv. AL8/78</strain>
    </source>
</reference>
<dbReference type="Gramene" id="AET1Gv21022100.4">
    <property type="protein sequence ID" value="AET1Gv21022100.4"/>
    <property type="gene ID" value="AET1Gv21022100"/>
</dbReference>
<name>A0A453A373_AEGTS</name>
<dbReference type="Gramene" id="AET1Gv21022100.3">
    <property type="protein sequence ID" value="AET1Gv21022100.3"/>
    <property type="gene ID" value="AET1Gv21022100"/>
</dbReference>
<sequence>MLNLHWHFLVYNVIFLRGRGIYGGVAFFFNSVLAEWRPREAMAYALALFLPPGLMPFGRQLFSFGMESPSSVFGRRWSGGGPVIPSGLVHGDGRTGSALELAFGPNCNLDSLYRVLLASFRDYVVVLFSFESWSELCTAAAGK</sequence>